<dbReference type="OrthoDB" id="338143at2"/>
<name>A0A4Q7JGC2_9PSEU</name>
<dbReference type="InterPro" id="IPR024516">
    <property type="entry name" value="Mce_C"/>
</dbReference>
<dbReference type="InterPro" id="IPR005693">
    <property type="entry name" value="Mce"/>
</dbReference>
<dbReference type="AlphaFoldDB" id="A0A4Q7JGC2"/>
<dbReference type="PANTHER" id="PTHR33371:SF17">
    <property type="entry name" value="MCE-FAMILY PROTEIN MCE1B"/>
    <property type="match status" value="1"/>
</dbReference>
<proteinExistence type="predicted"/>
<dbReference type="GO" id="GO:0051701">
    <property type="term" value="P:biological process involved in interaction with host"/>
    <property type="evidence" value="ECO:0007669"/>
    <property type="project" value="TreeGrafter"/>
</dbReference>
<dbReference type="RefSeq" id="WP_130473382.1">
    <property type="nucleotide sequence ID" value="NZ_SFCC01000001.1"/>
</dbReference>
<gene>
    <name evidence="3" type="ORF">EWH70_01660</name>
</gene>
<dbReference type="Proteomes" id="UP000292003">
    <property type="component" value="Unassembled WGS sequence"/>
</dbReference>
<organism evidence="3 4">
    <name type="scientific">Amycolatopsis suaedae</name>
    <dbReference type="NCBI Taxonomy" id="2510978"/>
    <lineage>
        <taxon>Bacteria</taxon>
        <taxon>Bacillati</taxon>
        <taxon>Actinomycetota</taxon>
        <taxon>Actinomycetes</taxon>
        <taxon>Pseudonocardiales</taxon>
        <taxon>Pseudonocardiaceae</taxon>
        <taxon>Amycolatopsis</taxon>
    </lineage>
</organism>
<dbReference type="InterPro" id="IPR003399">
    <property type="entry name" value="Mce/MlaD"/>
</dbReference>
<evidence type="ECO:0000313" key="3">
    <source>
        <dbReference type="EMBL" id="RZQ65814.1"/>
    </source>
</evidence>
<dbReference type="EMBL" id="SFCC01000001">
    <property type="protein sequence ID" value="RZQ65814.1"/>
    <property type="molecule type" value="Genomic_DNA"/>
</dbReference>
<feature type="domain" description="Mammalian cell entry C-terminal" evidence="2">
    <location>
        <begin position="123"/>
        <end position="293"/>
    </location>
</feature>
<feature type="domain" description="Mce/MlaD" evidence="1">
    <location>
        <begin position="39"/>
        <end position="114"/>
    </location>
</feature>
<evidence type="ECO:0000313" key="4">
    <source>
        <dbReference type="Proteomes" id="UP000292003"/>
    </source>
</evidence>
<reference evidence="3 4" key="1">
    <citation type="submission" date="2019-02" db="EMBL/GenBank/DDBJ databases">
        <title>Draft genome sequence of Amycolatopsis sp. 8-3EHSu isolated from roots of Suaeda maritima.</title>
        <authorList>
            <person name="Duangmal K."/>
            <person name="Chantavorakit T."/>
        </authorList>
    </citation>
    <scope>NUCLEOTIDE SEQUENCE [LARGE SCALE GENOMIC DNA]</scope>
    <source>
        <strain evidence="3 4">8-3EHSu</strain>
    </source>
</reference>
<evidence type="ECO:0000259" key="2">
    <source>
        <dbReference type="Pfam" id="PF11887"/>
    </source>
</evidence>
<dbReference type="Pfam" id="PF02470">
    <property type="entry name" value="MlaD"/>
    <property type="match status" value="1"/>
</dbReference>
<dbReference type="PANTHER" id="PTHR33371">
    <property type="entry name" value="INTERMEMBRANE PHOSPHOLIPID TRANSPORT SYSTEM BINDING PROTEIN MLAD-RELATED"/>
    <property type="match status" value="1"/>
</dbReference>
<dbReference type="InterPro" id="IPR052336">
    <property type="entry name" value="MlaD_Phospholipid_Transporter"/>
</dbReference>
<accession>A0A4Q7JGC2</accession>
<evidence type="ECO:0000259" key="1">
    <source>
        <dbReference type="Pfam" id="PF02470"/>
    </source>
</evidence>
<protein>
    <submittedName>
        <fullName evidence="3">MCE family protein</fullName>
    </submittedName>
</protein>
<dbReference type="NCBIfam" id="TIGR00996">
    <property type="entry name" value="Mtu_fam_mce"/>
    <property type="match status" value="1"/>
</dbReference>
<dbReference type="GO" id="GO:0005576">
    <property type="term" value="C:extracellular region"/>
    <property type="evidence" value="ECO:0007669"/>
    <property type="project" value="TreeGrafter"/>
</dbReference>
<sequence length="341" mass="35582">MRRMLGPMLKGLVFTVVTGLATILLGLAIMSGGGGGATGTAYVARFTDVTSLNPGDDVRMAGVRVGSVVEVRVADRRVAEVEFALDGDRRIPATTTATIKFRNLVGQRYIALDSDPGVPAGLLPPGGLIPLERTRPALDLTAMLNGFKPLFRALNPDQVNALAQQVVQVLQGEGGTVESLVRHTASLTSTLADRDRVIGQVIINLDTVLSDVAARDERLSGLVGTTQELVSGLARDAGPIGEAISGLSALTTSTADLLGRGRQPLKADIAALGELATTLADNTPVFEEFIRALPLKYEAIGRVASYGGWTNLFLCLASSDAPPAPGGPPVGIPLTEARCLR</sequence>
<keyword evidence="4" id="KW-1185">Reference proteome</keyword>
<comment type="caution">
    <text evidence="3">The sequence shown here is derived from an EMBL/GenBank/DDBJ whole genome shotgun (WGS) entry which is preliminary data.</text>
</comment>
<dbReference type="Pfam" id="PF11887">
    <property type="entry name" value="Mce4_CUP1"/>
    <property type="match status" value="1"/>
</dbReference>